<name>A0ABU7CZ37_9TELE</name>
<gene>
    <name evidence="2" type="primary">GRIK5_3</name>
    <name evidence="2" type="ORF">CHARACLAT_019842</name>
</gene>
<proteinExistence type="predicted"/>
<keyword evidence="1" id="KW-0472">Membrane</keyword>
<sequence>MSDRDPRPIPGIGTCPSLYICLLIFCSKIWVSFFTLPFFLHLCALQANELGMMSAFYKYILTTMDFPLLQLDDVVGDQSNIVGFSMLNTSHPFYLEFIRSLNLSWKEGCNINPYPGPA</sequence>
<evidence type="ECO:0000313" key="3">
    <source>
        <dbReference type="Proteomes" id="UP001352852"/>
    </source>
</evidence>
<comment type="caution">
    <text evidence="2">The sequence shown here is derived from an EMBL/GenBank/DDBJ whole genome shotgun (WGS) entry which is preliminary data.</text>
</comment>
<reference evidence="2 3" key="1">
    <citation type="submission" date="2021-06" db="EMBL/GenBank/DDBJ databases">
        <authorList>
            <person name="Palmer J.M."/>
        </authorList>
    </citation>
    <scope>NUCLEOTIDE SEQUENCE [LARGE SCALE GENOMIC DNA]</scope>
    <source>
        <strain evidence="2 3">CL_MEX2019</strain>
        <tissue evidence="2">Muscle</tissue>
    </source>
</reference>
<dbReference type="Gene3D" id="3.40.50.2300">
    <property type="match status" value="1"/>
</dbReference>
<feature type="non-terminal residue" evidence="2">
    <location>
        <position position="118"/>
    </location>
</feature>
<keyword evidence="3" id="KW-1185">Reference proteome</keyword>
<dbReference type="Proteomes" id="UP001352852">
    <property type="component" value="Unassembled WGS sequence"/>
</dbReference>
<accession>A0ABU7CZ37</accession>
<keyword evidence="1" id="KW-0812">Transmembrane</keyword>
<feature type="transmembrane region" description="Helical" evidence="1">
    <location>
        <begin position="17"/>
        <end position="44"/>
    </location>
</feature>
<evidence type="ECO:0000313" key="2">
    <source>
        <dbReference type="EMBL" id="MED6268188.1"/>
    </source>
</evidence>
<evidence type="ECO:0000256" key="1">
    <source>
        <dbReference type="SAM" id="Phobius"/>
    </source>
</evidence>
<dbReference type="EMBL" id="JAHUTJ010010026">
    <property type="protein sequence ID" value="MED6268188.1"/>
    <property type="molecule type" value="Genomic_DNA"/>
</dbReference>
<keyword evidence="1" id="KW-1133">Transmembrane helix</keyword>
<keyword evidence="2" id="KW-0675">Receptor</keyword>
<organism evidence="2 3">
    <name type="scientific">Characodon lateralis</name>
    <dbReference type="NCBI Taxonomy" id="208331"/>
    <lineage>
        <taxon>Eukaryota</taxon>
        <taxon>Metazoa</taxon>
        <taxon>Chordata</taxon>
        <taxon>Craniata</taxon>
        <taxon>Vertebrata</taxon>
        <taxon>Euteleostomi</taxon>
        <taxon>Actinopterygii</taxon>
        <taxon>Neopterygii</taxon>
        <taxon>Teleostei</taxon>
        <taxon>Neoteleostei</taxon>
        <taxon>Acanthomorphata</taxon>
        <taxon>Ovalentaria</taxon>
        <taxon>Atherinomorphae</taxon>
        <taxon>Cyprinodontiformes</taxon>
        <taxon>Goodeidae</taxon>
        <taxon>Characodon</taxon>
    </lineage>
</organism>
<protein>
    <submittedName>
        <fullName evidence="2">Glutamate receptor ionotropic, kainate 5</fullName>
    </submittedName>
</protein>